<dbReference type="Gene3D" id="3.40.850.10">
    <property type="entry name" value="Kinesin motor domain"/>
    <property type="match status" value="1"/>
</dbReference>
<sequence>MERVKVFLRVKGEKRDGSFMFSDNSVIDKTGMYDFDRIFYGSNQDDVFQSVSPLISMALNGYSTTVFTYGQTGSGKTYTMEGTEESLGLIPLTIKKIYSENVSKVTLSVIEVYNEKIYDLLSMNQVNVRESTAGVVLDRIQVVECNKFEEAMEVFRSGIRNRTTGSNGVNSRSSRSHMVFTISLEKPSETYTIESKITLVDLAGSEKLSYDSSVKSEREDARQSIGFMSKRLKTSEKTLETSNINKSLLCLSRIISTLSADSKAKHINYRDSKLTFILRDSLSQNSNLAIIGTVDPEDQTETKSTISFLSAAKKIKLTPQLKTNEKVAEKLINQIKCLTAQNQNLKDQLSILQEKAQKNSAKVYLEAISSSIEEMTALIQRVTAATSSANRIH</sequence>
<dbReference type="OrthoDB" id="3176171at2759"/>
<dbReference type="InterPro" id="IPR027417">
    <property type="entry name" value="P-loop_NTPase"/>
</dbReference>
<dbReference type="SMART" id="SM00129">
    <property type="entry name" value="KISc"/>
    <property type="match status" value="1"/>
</dbReference>
<gene>
    <name evidence="7" type="ORF">NEQG_00875</name>
</gene>
<dbReference type="InterPro" id="IPR027640">
    <property type="entry name" value="Kinesin-like_fam"/>
</dbReference>
<protein>
    <recommendedName>
        <fullName evidence="4">Kinesin-like protein</fullName>
    </recommendedName>
</protein>
<keyword evidence="3 4" id="KW-0505">Motor protein</keyword>
<dbReference type="GO" id="GO:0008017">
    <property type="term" value="F:microtubule binding"/>
    <property type="evidence" value="ECO:0007669"/>
    <property type="project" value="InterPro"/>
</dbReference>
<dbReference type="GO" id="GO:0005524">
    <property type="term" value="F:ATP binding"/>
    <property type="evidence" value="ECO:0007669"/>
    <property type="project" value="UniProtKB-UniRule"/>
</dbReference>
<feature type="non-terminal residue" evidence="7">
    <location>
        <position position="393"/>
    </location>
</feature>
<dbReference type="EMBL" id="GL870877">
    <property type="protein sequence ID" value="EIJ89056.1"/>
    <property type="molecule type" value="Genomic_DNA"/>
</dbReference>
<evidence type="ECO:0000256" key="2">
    <source>
        <dbReference type="ARBA" id="ARBA00022840"/>
    </source>
</evidence>
<dbReference type="Proteomes" id="UP000002872">
    <property type="component" value="Unassembled WGS sequence"/>
</dbReference>
<dbReference type="SUPFAM" id="SSF52540">
    <property type="entry name" value="P-loop containing nucleoside triphosphate hydrolases"/>
    <property type="match status" value="1"/>
</dbReference>
<evidence type="ECO:0000256" key="4">
    <source>
        <dbReference type="RuleBase" id="RU000394"/>
    </source>
</evidence>
<comment type="similarity">
    <text evidence="3 4">Belongs to the TRAFAC class myosin-kinesin ATPase superfamily. Kinesin family.</text>
</comment>
<dbReference type="PROSITE" id="PS00411">
    <property type="entry name" value="KINESIN_MOTOR_1"/>
    <property type="match status" value="1"/>
</dbReference>
<dbReference type="GO" id="GO:0005871">
    <property type="term" value="C:kinesin complex"/>
    <property type="evidence" value="ECO:0007669"/>
    <property type="project" value="TreeGrafter"/>
</dbReference>
<evidence type="ECO:0000259" key="6">
    <source>
        <dbReference type="PROSITE" id="PS50067"/>
    </source>
</evidence>
<feature type="coiled-coil region" evidence="5">
    <location>
        <begin position="321"/>
        <end position="362"/>
    </location>
</feature>
<name>I3EIK9_NEMP3</name>
<dbReference type="Pfam" id="PF00225">
    <property type="entry name" value="Kinesin"/>
    <property type="match status" value="1"/>
</dbReference>
<evidence type="ECO:0000313" key="7">
    <source>
        <dbReference type="EMBL" id="EIJ89056.1"/>
    </source>
</evidence>
<feature type="domain" description="Kinesin motor" evidence="6">
    <location>
        <begin position="3"/>
        <end position="315"/>
    </location>
</feature>
<dbReference type="PANTHER" id="PTHR24115">
    <property type="entry name" value="KINESIN-RELATED"/>
    <property type="match status" value="1"/>
</dbReference>
<dbReference type="PROSITE" id="PS50067">
    <property type="entry name" value="KINESIN_MOTOR_2"/>
    <property type="match status" value="1"/>
</dbReference>
<dbReference type="InterPro" id="IPR019821">
    <property type="entry name" value="Kinesin_motor_CS"/>
</dbReference>
<feature type="binding site" evidence="3">
    <location>
        <begin position="70"/>
        <end position="77"/>
    </location>
    <ligand>
        <name>ATP</name>
        <dbReference type="ChEBI" id="CHEBI:30616"/>
    </ligand>
</feature>
<organism evidence="7 8">
    <name type="scientific">Nematocida parisii (strain ERTm3)</name>
    <name type="common">Nematode killer fungus</name>
    <dbReference type="NCBI Taxonomy" id="935791"/>
    <lineage>
        <taxon>Eukaryota</taxon>
        <taxon>Fungi</taxon>
        <taxon>Fungi incertae sedis</taxon>
        <taxon>Microsporidia</taxon>
        <taxon>Nematocida</taxon>
    </lineage>
</organism>
<dbReference type="GO" id="GO:0003777">
    <property type="term" value="F:microtubule motor activity"/>
    <property type="evidence" value="ECO:0007669"/>
    <property type="project" value="InterPro"/>
</dbReference>
<dbReference type="OMA" id="FYEDAQQ"/>
<dbReference type="VEuPathDB" id="MicrosporidiaDB:NEQG_00875"/>
<dbReference type="GO" id="GO:0016887">
    <property type="term" value="F:ATP hydrolysis activity"/>
    <property type="evidence" value="ECO:0007669"/>
    <property type="project" value="TreeGrafter"/>
</dbReference>
<dbReference type="GO" id="GO:0007018">
    <property type="term" value="P:microtubule-based movement"/>
    <property type="evidence" value="ECO:0007669"/>
    <property type="project" value="InterPro"/>
</dbReference>
<evidence type="ECO:0000256" key="1">
    <source>
        <dbReference type="ARBA" id="ARBA00022741"/>
    </source>
</evidence>
<dbReference type="HOGENOM" id="CLU_001485_2_1_1"/>
<dbReference type="InterPro" id="IPR036961">
    <property type="entry name" value="Kinesin_motor_dom_sf"/>
</dbReference>
<keyword evidence="8" id="KW-1185">Reference proteome</keyword>
<dbReference type="GO" id="GO:0005874">
    <property type="term" value="C:microtubule"/>
    <property type="evidence" value="ECO:0007669"/>
    <property type="project" value="UniProtKB-KW"/>
</dbReference>
<evidence type="ECO:0000256" key="5">
    <source>
        <dbReference type="SAM" id="Coils"/>
    </source>
</evidence>
<dbReference type="AlphaFoldDB" id="I3EIK9"/>
<dbReference type="PRINTS" id="PR00380">
    <property type="entry name" value="KINESINHEAVY"/>
</dbReference>
<keyword evidence="2 3" id="KW-0067">ATP-binding</keyword>
<keyword evidence="4" id="KW-0493">Microtubule</keyword>
<reference evidence="7" key="1">
    <citation type="submission" date="2011-01" db="EMBL/GenBank/DDBJ databases">
        <title>The Genome Sequence of Nematocida parisii strain ERTm3.</title>
        <authorList>
            <consortium name="The Broad Institute Genome Sequencing Platform"/>
            <consortium name="The Broad Institute Genome Sequencing Center for Infectious Disease"/>
            <person name="Cuomo C."/>
            <person name="Troemel E."/>
            <person name="Young S.K."/>
            <person name="Zeng Q."/>
            <person name="Gargeya S."/>
            <person name="Fitzgerald M."/>
            <person name="Haas B."/>
            <person name="Abouelleil A."/>
            <person name="Alvarado L."/>
            <person name="Arachchi H.M."/>
            <person name="Berlin A."/>
            <person name="Chapman S.B."/>
            <person name="Gearin G."/>
            <person name="Goldberg J."/>
            <person name="Griggs A."/>
            <person name="Gujja S."/>
            <person name="Hansen M."/>
            <person name="Heiman D."/>
            <person name="Howarth C."/>
            <person name="Larimer J."/>
            <person name="Lui A."/>
            <person name="MacDonald P.J.P."/>
            <person name="McCowen C."/>
            <person name="Montmayeur A."/>
            <person name="Murphy C."/>
            <person name="Neiman D."/>
            <person name="Pearson M."/>
            <person name="Priest M."/>
            <person name="Roberts A."/>
            <person name="Saif S."/>
            <person name="Shea T."/>
            <person name="Sisk P."/>
            <person name="Stolte C."/>
            <person name="Sykes S."/>
            <person name="Wortman J."/>
            <person name="Nusbaum C."/>
            <person name="Birren B."/>
        </authorList>
    </citation>
    <scope>NUCLEOTIDE SEQUENCE</scope>
    <source>
        <strain evidence="7">ERTm3</strain>
    </source>
</reference>
<evidence type="ECO:0000313" key="8">
    <source>
        <dbReference type="Proteomes" id="UP000002872"/>
    </source>
</evidence>
<keyword evidence="5" id="KW-0175">Coiled coil</keyword>
<keyword evidence="1 3" id="KW-0547">Nucleotide-binding</keyword>
<accession>I3EIK9</accession>
<dbReference type="InterPro" id="IPR001752">
    <property type="entry name" value="Kinesin_motor_dom"/>
</dbReference>
<evidence type="ECO:0000256" key="3">
    <source>
        <dbReference type="PROSITE-ProRule" id="PRU00283"/>
    </source>
</evidence>
<dbReference type="STRING" id="935791.I3EIK9"/>
<proteinExistence type="inferred from homology"/>
<dbReference type="InParanoid" id="I3EIK9"/>